<protein>
    <recommendedName>
        <fullName evidence="5">Ketoreductase domain-containing protein</fullName>
    </recommendedName>
</protein>
<evidence type="ECO:0000313" key="6">
    <source>
        <dbReference type="EMBL" id="OJX56339.1"/>
    </source>
</evidence>
<dbReference type="SMART" id="SM00822">
    <property type="entry name" value="PKS_KR"/>
    <property type="match status" value="1"/>
</dbReference>
<dbReference type="InterPro" id="IPR020904">
    <property type="entry name" value="Sc_DH/Rdtase_CS"/>
</dbReference>
<feature type="domain" description="Ketoreductase" evidence="5">
    <location>
        <begin position="1"/>
        <end position="189"/>
    </location>
</feature>
<evidence type="ECO:0000256" key="3">
    <source>
        <dbReference type="ARBA" id="ARBA00023002"/>
    </source>
</evidence>
<dbReference type="PRINTS" id="PR00080">
    <property type="entry name" value="SDRFAMILY"/>
</dbReference>
<evidence type="ECO:0000256" key="1">
    <source>
        <dbReference type="ARBA" id="ARBA00006484"/>
    </source>
</evidence>
<dbReference type="InterPro" id="IPR002347">
    <property type="entry name" value="SDR_fam"/>
</dbReference>
<evidence type="ECO:0000313" key="7">
    <source>
        <dbReference type="Proteomes" id="UP000184233"/>
    </source>
</evidence>
<dbReference type="Pfam" id="PF00106">
    <property type="entry name" value="adh_short"/>
    <property type="match status" value="1"/>
</dbReference>
<dbReference type="AlphaFoldDB" id="A0A1M3KVB5"/>
<name>A0A1M3KVB5_9BACT</name>
<proteinExistence type="inferred from homology"/>
<organism evidence="6 7">
    <name type="scientific">Candidatus Kapaibacterium thiocyanatum</name>
    <dbReference type="NCBI Taxonomy" id="1895771"/>
    <lineage>
        <taxon>Bacteria</taxon>
        <taxon>Pseudomonadati</taxon>
        <taxon>Candidatus Kapaibacteriota</taxon>
        <taxon>Candidatus Kapaibacteriia</taxon>
        <taxon>Candidatus Kapaibacteriales</taxon>
        <taxon>Candidatus Kapaibacteriaceae</taxon>
        <taxon>Candidatus Kapaibacterium</taxon>
    </lineage>
</organism>
<dbReference type="EMBL" id="MKVH01000025">
    <property type="protein sequence ID" value="OJX56339.1"/>
    <property type="molecule type" value="Genomic_DNA"/>
</dbReference>
<dbReference type="InterPro" id="IPR036291">
    <property type="entry name" value="NAD(P)-bd_dom_sf"/>
</dbReference>
<dbReference type="GO" id="GO:0016491">
    <property type="term" value="F:oxidoreductase activity"/>
    <property type="evidence" value="ECO:0007669"/>
    <property type="project" value="UniProtKB-KW"/>
</dbReference>
<dbReference type="PANTHER" id="PTHR43391:SF14">
    <property type="entry name" value="DEHYDROGENASE_REDUCTASE SDR FAMILY PROTEIN 7-LIKE"/>
    <property type="match status" value="1"/>
</dbReference>
<dbReference type="Gene3D" id="3.40.50.720">
    <property type="entry name" value="NAD(P)-binding Rossmann-like Domain"/>
    <property type="match status" value="1"/>
</dbReference>
<comment type="similarity">
    <text evidence="1 4">Belongs to the short-chain dehydrogenases/reductases (SDR) family.</text>
</comment>
<evidence type="ECO:0000256" key="4">
    <source>
        <dbReference type="RuleBase" id="RU000363"/>
    </source>
</evidence>
<evidence type="ECO:0000259" key="5">
    <source>
        <dbReference type="SMART" id="SM00822"/>
    </source>
</evidence>
<dbReference type="InterPro" id="IPR057326">
    <property type="entry name" value="KR_dom"/>
</dbReference>
<dbReference type="PRINTS" id="PR00081">
    <property type="entry name" value="GDHRDH"/>
</dbReference>
<dbReference type="SUPFAM" id="SSF51735">
    <property type="entry name" value="NAD(P)-binding Rossmann-fold domains"/>
    <property type="match status" value="1"/>
</dbReference>
<dbReference type="PANTHER" id="PTHR43391">
    <property type="entry name" value="RETINOL DEHYDROGENASE-RELATED"/>
    <property type="match status" value="1"/>
</dbReference>
<keyword evidence="3" id="KW-0560">Oxidoreductase</keyword>
<gene>
    <name evidence="6" type="ORF">BGO89_13475</name>
</gene>
<dbReference type="Proteomes" id="UP000184233">
    <property type="component" value="Unassembled WGS sequence"/>
</dbReference>
<dbReference type="STRING" id="1895771.BGO89_13475"/>
<evidence type="ECO:0000256" key="2">
    <source>
        <dbReference type="ARBA" id="ARBA00022857"/>
    </source>
</evidence>
<sequence length="287" mass="30322">MTTLITGTSSGIGAALAIALAERGGNLALVARRADRLAAVAATARDRGAHVLEIVADLSEERACRDAVNRTLETFGAIDVLVNNAGRGNKARIEDTSTEQLDSIFAINVYATFWMTAQALPSMKARGTGHIVNIASIAGKMAFPFNAAYVAAKHAVVGFTAALRTELTDTGVEATVVCPAGVRTDWADVTEGGALGDVFGSGIVKSKRFAKERNVPLAPLTPMMSAEDVAAIIVRTIDGGRSNDVFTHAGTFEQSVEAATDRMALEDRYWPLYKGMIATMEEERSGT</sequence>
<dbReference type="PROSITE" id="PS00061">
    <property type="entry name" value="ADH_SHORT"/>
    <property type="match status" value="1"/>
</dbReference>
<comment type="caution">
    <text evidence="6">The sequence shown here is derived from an EMBL/GenBank/DDBJ whole genome shotgun (WGS) entry which is preliminary data.</text>
</comment>
<reference evidence="6 7" key="1">
    <citation type="submission" date="2016-09" db="EMBL/GenBank/DDBJ databases">
        <title>Genome-resolved meta-omics ties microbial dynamics to process performance in biotechnology for thiocyanate degradation.</title>
        <authorList>
            <person name="Kantor R.S."/>
            <person name="Huddy R.J."/>
            <person name="Iyer R."/>
            <person name="Thomas B.C."/>
            <person name="Brown C.T."/>
            <person name="Anantharaman K."/>
            <person name="Tringe S."/>
            <person name="Hettich R.L."/>
            <person name="Harrison S.T."/>
            <person name="Banfield J.F."/>
        </authorList>
    </citation>
    <scope>NUCLEOTIDE SEQUENCE [LARGE SCALE GENOMIC DNA]</scope>
    <source>
        <strain evidence="6">59-99</strain>
    </source>
</reference>
<keyword evidence="2" id="KW-0521">NADP</keyword>
<accession>A0A1M3KVB5</accession>